<dbReference type="AlphaFoldDB" id="A0A6P2I8M7"/>
<keyword evidence="4" id="KW-1003">Cell membrane</keyword>
<dbReference type="GO" id="GO:0015721">
    <property type="term" value="P:bile acid and bile salt transport"/>
    <property type="evidence" value="ECO:0007669"/>
    <property type="project" value="UniProtKB-ARBA"/>
</dbReference>
<feature type="domain" description="Multidrug export protein EmrA/FarA alpha-helical hairpin" evidence="12">
    <location>
        <begin position="102"/>
        <end position="222"/>
    </location>
</feature>
<evidence type="ECO:0000313" key="14">
    <source>
        <dbReference type="Proteomes" id="UP000494125"/>
    </source>
</evidence>
<keyword evidence="9" id="KW-0175">Coiled coil</keyword>
<reference evidence="13 14" key="1">
    <citation type="submission" date="2019-09" db="EMBL/GenBank/DDBJ databases">
        <authorList>
            <person name="Depoorter E."/>
        </authorList>
    </citation>
    <scope>NUCLEOTIDE SEQUENCE [LARGE SCALE GENOMIC DNA]</scope>
    <source>
        <strain evidence="13">LMG 24065</strain>
    </source>
</reference>
<evidence type="ECO:0000256" key="11">
    <source>
        <dbReference type="SAM" id="Phobius"/>
    </source>
</evidence>
<dbReference type="GO" id="GO:0005886">
    <property type="term" value="C:plasma membrane"/>
    <property type="evidence" value="ECO:0007669"/>
    <property type="project" value="UniProtKB-SubCell"/>
</dbReference>
<feature type="transmembrane region" description="Helical" evidence="11">
    <location>
        <begin position="31"/>
        <end position="51"/>
    </location>
</feature>
<evidence type="ECO:0000256" key="1">
    <source>
        <dbReference type="ARBA" id="ARBA00004377"/>
    </source>
</evidence>
<comment type="subcellular location">
    <subcellularLocation>
        <location evidence="1">Cell inner membrane</location>
        <topology evidence="1">Single-pass membrane protein</topology>
    </subcellularLocation>
</comment>
<keyword evidence="3" id="KW-0813">Transport</keyword>
<dbReference type="SUPFAM" id="SSF111369">
    <property type="entry name" value="HlyD-like secretion proteins"/>
    <property type="match status" value="2"/>
</dbReference>
<comment type="similarity">
    <text evidence="2">Belongs to the membrane fusion protein (MFP) (TC 8.A.1) family.</text>
</comment>
<feature type="coiled-coil region" evidence="9">
    <location>
        <begin position="166"/>
        <end position="193"/>
    </location>
</feature>
<dbReference type="Pfam" id="PF25885">
    <property type="entry name" value="HH_EMRA"/>
    <property type="match status" value="1"/>
</dbReference>
<organism evidence="13 14">
    <name type="scientific">Burkholderia diffusa</name>
    <dbReference type="NCBI Taxonomy" id="488732"/>
    <lineage>
        <taxon>Bacteria</taxon>
        <taxon>Pseudomonadati</taxon>
        <taxon>Pseudomonadota</taxon>
        <taxon>Betaproteobacteria</taxon>
        <taxon>Burkholderiales</taxon>
        <taxon>Burkholderiaceae</taxon>
        <taxon>Burkholderia</taxon>
        <taxon>Burkholderia cepacia complex</taxon>
    </lineage>
</organism>
<dbReference type="RefSeq" id="WP_174919738.1">
    <property type="nucleotide sequence ID" value="NZ_CABVPN010000004.1"/>
</dbReference>
<evidence type="ECO:0000256" key="3">
    <source>
        <dbReference type="ARBA" id="ARBA00022448"/>
    </source>
</evidence>
<keyword evidence="5" id="KW-0997">Cell inner membrane</keyword>
<dbReference type="Proteomes" id="UP000494125">
    <property type="component" value="Unassembled WGS sequence"/>
</dbReference>
<dbReference type="EMBL" id="CABVPN010000004">
    <property type="protein sequence ID" value="VWB26094.1"/>
    <property type="molecule type" value="Genomic_DNA"/>
</dbReference>
<dbReference type="Gene3D" id="1.10.287.470">
    <property type="entry name" value="Helix hairpin bin"/>
    <property type="match status" value="1"/>
</dbReference>
<gene>
    <name evidence="13" type="ORF">BDI24065_01081</name>
</gene>
<dbReference type="GeneID" id="93026158"/>
<evidence type="ECO:0000259" key="12">
    <source>
        <dbReference type="Pfam" id="PF25885"/>
    </source>
</evidence>
<evidence type="ECO:0000256" key="4">
    <source>
        <dbReference type="ARBA" id="ARBA00022475"/>
    </source>
</evidence>
<evidence type="ECO:0000256" key="8">
    <source>
        <dbReference type="ARBA" id="ARBA00023136"/>
    </source>
</evidence>
<sequence length="396" mass="42158">MHHDNLHTAAQPAALNDPALDARRATRRKRFTLFFAVVLLAALVWIAFWLLHDRYYEDTDDAYVAGSIVQVAAQIPGTLTDVLVADTQAVRAGQTLVRLDDTEASVAFAQAKAQLVQAVRQVANAKISNTMYVEAVTARQADLSLAQRALAARSGASVEIVAPEELARARAAVAGAQANLAAAQAQLDAARALGTRLPVDESPAVVQAAAQFKLAYRNLKRTTIVAPVDGTIGQRSVQVGQQVGPGVPLMSIVQLSQLWIEANFKEGQIRHMRIGQPVEIVSDLYGSRVTYRGRVQGFSAGTGSAFSMLPSQNAAGNWIKVVQRVPVVIAIDPRDLAAHPLRVGLSMRATVDTRNRDGHALDSEPPTPAVSTRVHDGVASDAEAAAAAIVRENQGG</sequence>
<dbReference type="InterPro" id="IPR058633">
    <property type="entry name" value="EmrA/FarA_HH"/>
</dbReference>
<dbReference type="InterPro" id="IPR050739">
    <property type="entry name" value="MFP"/>
</dbReference>
<keyword evidence="7 11" id="KW-1133">Transmembrane helix</keyword>
<evidence type="ECO:0000256" key="9">
    <source>
        <dbReference type="SAM" id="Coils"/>
    </source>
</evidence>
<keyword evidence="6 11" id="KW-0812">Transmembrane</keyword>
<name>A0A6P2I8M7_9BURK</name>
<dbReference type="GO" id="GO:1990961">
    <property type="term" value="P:xenobiotic detoxification by transmembrane export across the plasma membrane"/>
    <property type="evidence" value="ECO:0007669"/>
    <property type="project" value="UniProtKB-ARBA"/>
</dbReference>
<evidence type="ECO:0000256" key="10">
    <source>
        <dbReference type="SAM" id="MobiDB-lite"/>
    </source>
</evidence>
<dbReference type="PANTHER" id="PTHR30386:SF19">
    <property type="entry name" value="MULTIDRUG EXPORT PROTEIN EMRA-RELATED"/>
    <property type="match status" value="1"/>
</dbReference>
<evidence type="ECO:0000256" key="6">
    <source>
        <dbReference type="ARBA" id="ARBA00022692"/>
    </source>
</evidence>
<accession>A0A6P2I8M7</accession>
<evidence type="ECO:0000256" key="5">
    <source>
        <dbReference type="ARBA" id="ARBA00022519"/>
    </source>
</evidence>
<keyword evidence="8 11" id="KW-0472">Membrane</keyword>
<feature type="region of interest" description="Disordered" evidence="10">
    <location>
        <begin position="356"/>
        <end position="375"/>
    </location>
</feature>
<dbReference type="Gene3D" id="2.40.50.100">
    <property type="match status" value="1"/>
</dbReference>
<evidence type="ECO:0000313" key="13">
    <source>
        <dbReference type="EMBL" id="VWB26094.1"/>
    </source>
</evidence>
<dbReference type="GO" id="GO:0046677">
    <property type="term" value="P:response to antibiotic"/>
    <property type="evidence" value="ECO:0007669"/>
    <property type="project" value="UniProtKB-ARBA"/>
</dbReference>
<dbReference type="Gene3D" id="2.40.30.170">
    <property type="match status" value="1"/>
</dbReference>
<dbReference type="PANTHER" id="PTHR30386">
    <property type="entry name" value="MEMBRANE FUSION SUBUNIT OF EMRAB-TOLC MULTIDRUG EFFLUX PUMP"/>
    <property type="match status" value="1"/>
</dbReference>
<dbReference type="FunFam" id="2.40.30.170:FF:000003">
    <property type="entry name" value="Multidrug resistance protein A"/>
    <property type="match status" value="1"/>
</dbReference>
<keyword evidence="14" id="KW-1185">Reference proteome</keyword>
<evidence type="ECO:0000256" key="2">
    <source>
        <dbReference type="ARBA" id="ARBA00009477"/>
    </source>
</evidence>
<proteinExistence type="inferred from homology"/>
<evidence type="ECO:0000256" key="7">
    <source>
        <dbReference type="ARBA" id="ARBA00022989"/>
    </source>
</evidence>
<protein>
    <submittedName>
        <fullName evidence="13">Hemolysin secretion protein D</fullName>
    </submittedName>
</protein>